<reference evidence="4" key="1">
    <citation type="journal article" date="2021" name="IMA Fungus">
        <title>Genomic characterization of three marine fungi, including Emericellopsis atlantica sp. nov. with signatures of a generalist lifestyle and marine biomass degradation.</title>
        <authorList>
            <person name="Hagestad O.C."/>
            <person name="Hou L."/>
            <person name="Andersen J.H."/>
            <person name="Hansen E.H."/>
            <person name="Altermark B."/>
            <person name="Li C."/>
            <person name="Kuhnert E."/>
            <person name="Cox R.J."/>
            <person name="Crous P.W."/>
            <person name="Spatafora J.W."/>
            <person name="Lail K."/>
            <person name="Amirebrahimi M."/>
            <person name="Lipzen A."/>
            <person name="Pangilinan J."/>
            <person name="Andreopoulos W."/>
            <person name="Hayes R.D."/>
            <person name="Ng V."/>
            <person name="Grigoriev I.V."/>
            <person name="Jackson S.A."/>
            <person name="Sutton T.D.S."/>
            <person name="Dobson A.D.W."/>
            <person name="Rama T."/>
        </authorList>
    </citation>
    <scope>NUCLEOTIDE SEQUENCE</scope>
    <source>
        <strain evidence="4">TRa3180A</strain>
    </source>
</reference>
<feature type="region of interest" description="Disordered" evidence="1">
    <location>
        <begin position="51"/>
        <end position="110"/>
    </location>
</feature>
<evidence type="ECO:0000313" key="4">
    <source>
        <dbReference type="EMBL" id="KAG9244124.1"/>
    </source>
</evidence>
<dbReference type="Proteomes" id="UP000887226">
    <property type="component" value="Unassembled WGS sequence"/>
</dbReference>
<feature type="compositionally biased region" description="Low complexity" evidence="1">
    <location>
        <begin position="56"/>
        <end position="102"/>
    </location>
</feature>
<keyword evidence="2" id="KW-0812">Transmembrane</keyword>
<proteinExistence type="predicted"/>
<keyword evidence="5" id="KW-1185">Reference proteome</keyword>
<feature type="transmembrane region" description="Helical" evidence="2">
    <location>
        <begin position="324"/>
        <end position="345"/>
    </location>
</feature>
<dbReference type="Pfam" id="PF24855">
    <property type="entry name" value="DUF7729"/>
    <property type="match status" value="1"/>
</dbReference>
<dbReference type="InterPro" id="IPR056146">
    <property type="entry name" value="DUF7729"/>
</dbReference>
<feature type="domain" description="DUF7729" evidence="3">
    <location>
        <begin position="106"/>
        <end position="310"/>
    </location>
</feature>
<dbReference type="PANTHER" id="PTHR39460">
    <property type="entry name" value="EXPRESSED PROTEIN"/>
    <property type="match status" value="1"/>
</dbReference>
<sequence length="346" mass="36137">MVEVVKGDAGATTELLKSSLDRLAQSGILVVDHSPEPRAWDCINGDASELRRRQTDTSNDSSTTATTSKAATDASAAENSSLSPAASTTSSGSLSVSTQESTTANLPQPFDSGSIGDITESCSDFIYGFLNNSTFQACLPFSLLLQNSNSFFEIEKSAFKVTQTLDTTCGADSNVCNTLMDALAANITQSNNCASDLTNESQLVQEAELGLKAYSVLYSASCLRNPQTSAYCFADAITNASSPTDAYIYYLPLNISLQGGSQPTCNSCLKSSMAVFSAATSDRDSAIANTYVTAAQQINAQCGPDFVGSTLATAVKSNGASTSYGFSFSTTGILALALLVGSWLLR</sequence>
<dbReference type="EMBL" id="MU253927">
    <property type="protein sequence ID" value="KAG9244124.1"/>
    <property type="molecule type" value="Genomic_DNA"/>
</dbReference>
<accession>A0A9P8CEJ0</accession>
<comment type="caution">
    <text evidence="4">The sequence shown here is derived from an EMBL/GenBank/DDBJ whole genome shotgun (WGS) entry which is preliminary data.</text>
</comment>
<evidence type="ECO:0000313" key="5">
    <source>
        <dbReference type="Proteomes" id="UP000887226"/>
    </source>
</evidence>
<dbReference type="OrthoDB" id="2564812at2759"/>
<keyword evidence="2" id="KW-1133">Transmembrane helix</keyword>
<evidence type="ECO:0000256" key="2">
    <source>
        <dbReference type="SAM" id="Phobius"/>
    </source>
</evidence>
<evidence type="ECO:0000259" key="3">
    <source>
        <dbReference type="Pfam" id="PF24855"/>
    </source>
</evidence>
<evidence type="ECO:0000256" key="1">
    <source>
        <dbReference type="SAM" id="MobiDB-lite"/>
    </source>
</evidence>
<dbReference type="PANTHER" id="PTHR39460:SF1">
    <property type="entry name" value="C6 TRANSCRIPTION FACTOR"/>
    <property type="match status" value="1"/>
</dbReference>
<dbReference type="AlphaFoldDB" id="A0A9P8CEJ0"/>
<name>A0A9P8CEJ0_9HELO</name>
<protein>
    <recommendedName>
        <fullName evidence="3">DUF7729 domain-containing protein</fullName>
    </recommendedName>
</protein>
<organism evidence="4 5">
    <name type="scientific">Calycina marina</name>
    <dbReference type="NCBI Taxonomy" id="1763456"/>
    <lineage>
        <taxon>Eukaryota</taxon>
        <taxon>Fungi</taxon>
        <taxon>Dikarya</taxon>
        <taxon>Ascomycota</taxon>
        <taxon>Pezizomycotina</taxon>
        <taxon>Leotiomycetes</taxon>
        <taxon>Helotiales</taxon>
        <taxon>Pezizellaceae</taxon>
        <taxon>Calycina</taxon>
    </lineage>
</organism>
<keyword evidence="2" id="KW-0472">Membrane</keyword>
<gene>
    <name evidence="4" type="ORF">BJ878DRAFT_422040</name>
</gene>